<evidence type="ECO:0000313" key="7">
    <source>
        <dbReference type="EMBL" id="SFF84482.1"/>
    </source>
</evidence>
<accession>A0A1I2LYP0</accession>
<proteinExistence type="predicted"/>
<gene>
    <name evidence="7" type="ORF">SAMN04488025_106117</name>
</gene>
<keyword evidence="3 5" id="KW-1133">Transmembrane helix</keyword>
<feature type="transmembrane region" description="Helical" evidence="5">
    <location>
        <begin position="131"/>
        <end position="150"/>
    </location>
</feature>
<keyword evidence="2 5" id="KW-0812">Transmembrane</keyword>
<comment type="subcellular location">
    <subcellularLocation>
        <location evidence="1">Membrane</location>
        <topology evidence="1">Multi-pass membrane protein</topology>
    </subcellularLocation>
</comment>
<dbReference type="RefSeq" id="WP_092036579.1">
    <property type="nucleotide sequence ID" value="NZ_FOOK01000006.1"/>
</dbReference>
<dbReference type="EMBL" id="FOOK01000006">
    <property type="protein sequence ID" value="SFF84482.1"/>
    <property type="molecule type" value="Genomic_DNA"/>
</dbReference>
<evidence type="ECO:0000256" key="4">
    <source>
        <dbReference type="ARBA" id="ARBA00023136"/>
    </source>
</evidence>
<evidence type="ECO:0000256" key="2">
    <source>
        <dbReference type="ARBA" id="ARBA00022692"/>
    </source>
</evidence>
<feature type="transmembrane region" description="Helical" evidence="5">
    <location>
        <begin position="81"/>
        <end position="107"/>
    </location>
</feature>
<evidence type="ECO:0000256" key="5">
    <source>
        <dbReference type="SAM" id="Phobius"/>
    </source>
</evidence>
<feature type="transmembrane region" description="Helical" evidence="5">
    <location>
        <begin position="206"/>
        <end position="227"/>
    </location>
</feature>
<dbReference type="AlphaFoldDB" id="A0A1I2LYP0"/>
<evidence type="ECO:0000256" key="3">
    <source>
        <dbReference type="ARBA" id="ARBA00022989"/>
    </source>
</evidence>
<reference evidence="7 8" key="1">
    <citation type="submission" date="2016-10" db="EMBL/GenBank/DDBJ databases">
        <authorList>
            <person name="de Groot N.N."/>
        </authorList>
    </citation>
    <scope>NUCLEOTIDE SEQUENCE [LARGE SCALE GENOMIC DNA]</scope>
    <source>
        <strain evidence="7 8">DSM 44945</strain>
    </source>
</reference>
<feature type="transmembrane region" description="Helical" evidence="5">
    <location>
        <begin position="37"/>
        <end position="61"/>
    </location>
</feature>
<name>A0A1I2LYP0_9BACL</name>
<dbReference type="STRING" id="201973.SAMN04488025_106117"/>
<feature type="transmembrane region" description="Helical" evidence="5">
    <location>
        <begin position="162"/>
        <end position="186"/>
    </location>
</feature>
<sequence>MNRESSSNLSSNKGPTLWGILIAPTEQFERMVHRPRFGWALAAMMVVGSIVAALVAAQVAYSMVQETPIPEEAQMIAPDQIAMGAAFLGFVGSLVGIPVSLLLISLIQKLLLMLFQGEATYRQLFSLNTHLYLFTLLASLIMVVMMLLLGPSENPEIYPTSLAALVPAEGAVLRGVLNGIELFALWKLFLTAKGLSVIARLSSGKAWAIALILFVGGLLFAALSGWFSELAESFQSPQGM</sequence>
<keyword evidence="4 5" id="KW-0472">Membrane</keyword>
<organism evidence="7 8">
    <name type="scientific">Planifilum fulgidum</name>
    <dbReference type="NCBI Taxonomy" id="201973"/>
    <lineage>
        <taxon>Bacteria</taxon>
        <taxon>Bacillati</taxon>
        <taxon>Bacillota</taxon>
        <taxon>Bacilli</taxon>
        <taxon>Bacillales</taxon>
        <taxon>Thermoactinomycetaceae</taxon>
        <taxon>Planifilum</taxon>
    </lineage>
</organism>
<evidence type="ECO:0000259" key="6">
    <source>
        <dbReference type="Pfam" id="PF04893"/>
    </source>
</evidence>
<dbReference type="Proteomes" id="UP000198661">
    <property type="component" value="Unassembled WGS sequence"/>
</dbReference>
<feature type="domain" description="Yip1" evidence="6">
    <location>
        <begin position="18"/>
        <end position="221"/>
    </location>
</feature>
<dbReference type="OrthoDB" id="2940219at2"/>
<dbReference type="Pfam" id="PF04893">
    <property type="entry name" value="Yip1"/>
    <property type="match status" value="1"/>
</dbReference>
<keyword evidence="8" id="KW-1185">Reference proteome</keyword>
<dbReference type="GO" id="GO:0016020">
    <property type="term" value="C:membrane"/>
    <property type="evidence" value="ECO:0007669"/>
    <property type="project" value="UniProtKB-SubCell"/>
</dbReference>
<protein>
    <submittedName>
        <fullName evidence="7">Yip1 domain-containing protein</fullName>
    </submittedName>
</protein>
<dbReference type="InterPro" id="IPR006977">
    <property type="entry name" value="Yip1_dom"/>
</dbReference>
<evidence type="ECO:0000256" key="1">
    <source>
        <dbReference type="ARBA" id="ARBA00004141"/>
    </source>
</evidence>
<evidence type="ECO:0000313" key="8">
    <source>
        <dbReference type="Proteomes" id="UP000198661"/>
    </source>
</evidence>